<evidence type="ECO:0000256" key="1">
    <source>
        <dbReference type="SAM" id="Coils"/>
    </source>
</evidence>
<proteinExistence type="predicted"/>
<organism evidence="2 3">
    <name type="scientific">Peptoniphilus lacrimalis</name>
    <dbReference type="NCBI Taxonomy" id="33031"/>
    <lineage>
        <taxon>Bacteria</taxon>
        <taxon>Bacillati</taxon>
        <taxon>Bacillota</taxon>
        <taxon>Tissierellia</taxon>
        <taxon>Tissierellales</taxon>
        <taxon>Peptoniphilaceae</taxon>
        <taxon>Peptoniphilus</taxon>
    </lineage>
</organism>
<accession>A0A379C6U5</accession>
<name>A0A379C6U5_9FIRM</name>
<reference evidence="2 3" key="1">
    <citation type="submission" date="2018-06" db="EMBL/GenBank/DDBJ databases">
        <authorList>
            <consortium name="Pathogen Informatics"/>
            <person name="Doyle S."/>
        </authorList>
    </citation>
    <scope>NUCLEOTIDE SEQUENCE [LARGE SCALE GENOMIC DNA]</scope>
    <source>
        <strain evidence="2 3">NCTC13149</strain>
    </source>
</reference>
<dbReference type="AlphaFoldDB" id="A0A379C6U5"/>
<protein>
    <submittedName>
        <fullName evidence="2">Uncharacterized protein</fullName>
    </submittedName>
</protein>
<keyword evidence="1" id="KW-0175">Coiled coil</keyword>
<dbReference type="STRING" id="1122949.GCA_000378725_00302"/>
<gene>
    <name evidence="2" type="ORF">NCTC13149_01174</name>
</gene>
<dbReference type="EMBL" id="UGSZ01000001">
    <property type="protein sequence ID" value="SUB57336.1"/>
    <property type="molecule type" value="Genomic_DNA"/>
</dbReference>
<feature type="coiled-coil region" evidence="1">
    <location>
        <begin position="16"/>
        <end position="50"/>
    </location>
</feature>
<evidence type="ECO:0000313" key="2">
    <source>
        <dbReference type="EMBL" id="SUB57336.1"/>
    </source>
</evidence>
<dbReference type="Proteomes" id="UP000255517">
    <property type="component" value="Unassembled WGS sequence"/>
</dbReference>
<evidence type="ECO:0000313" key="3">
    <source>
        <dbReference type="Proteomes" id="UP000255517"/>
    </source>
</evidence>
<sequence>MAESVIAIRELGINSKQELEIYIEKSADERQKLLDEIQIIESKMDSLAETMEHVETIRKYR</sequence>